<dbReference type="HOGENOM" id="CLU_2109764_0_0_1"/>
<dbReference type="VEuPathDB" id="FungiDB:PADG_12315"/>
<dbReference type="GeneID" id="22588212"/>
<dbReference type="Proteomes" id="UP000001628">
    <property type="component" value="Unassembled WGS sequence"/>
</dbReference>
<dbReference type="KEGG" id="pbn:PADG_12315"/>
<name>A0A0A0HUD8_PARBD</name>
<sequence length="115" mass="13132">METVYQSRRKFEVPICQLSNPTVQGCREDAAVSKIMTYTIPEHMDKDIHERLPNIVDIFMGDVIQDCWDRDGHQRREDGCSELSELSESDLSGISPTDAHRLGYPVIIHETEIGK</sequence>
<dbReference type="AlphaFoldDB" id="A0A0A0HUD8"/>
<organism evidence="1 2">
    <name type="scientific">Paracoccidioides brasiliensis (strain Pb18)</name>
    <dbReference type="NCBI Taxonomy" id="502780"/>
    <lineage>
        <taxon>Eukaryota</taxon>
        <taxon>Fungi</taxon>
        <taxon>Dikarya</taxon>
        <taxon>Ascomycota</taxon>
        <taxon>Pezizomycotina</taxon>
        <taxon>Eurotiomycetes</taxon>
        <taxon>Eurotiomycetidae</taxon>
        <taxon>Onygenales</taxon>
        <taxon>Ajellomycetaceae</taxon>
        <taxon>Paracoccidioides</taxon>
    </lineage>
</organism>
<gene>
    <name evidence="1" type="ORF">PADG_12315</name>
</gene>
<dbReference type="OrthoDB" id="4115689at2759"/>
<dbReference type="RefSeq" id="XP_010762954.1">
    <property type="nucleotide sequence ID" value="XM_010764652.1"/>
</dbReference>
<dbReference type="EMBL" id="KN275967">
    <property type="protein sequence ID" value="KGM91631.1"/>
    <property type="molecule type" value="Genomic_DNA"/>
</dbReference>
<dbReference type="STRING" id="502780.A0A0A0HUD8"/>
<evidence type="ECO:0000313" key="2">
    <source>
        <dbReference type="Proteomes" id="UP000001628"/>
    </source>
</evidence>
<accession>A0A0A0HUD8</accession>
<dbReference type="eggNOG" id="ENOG502RMPH">
    <property type="taxonomic scope" value="Eukaryota"/>
</dbReference>
<evidence type="ECO:0000313" key="1">
    <source>
        <dbReference type="EMBL" id="KGM91631.1"/>
    </source>
</evidence>
<reference evidence="1 2" key="1">
    <citation type="journal article" date="2011" name="PLoS Genet.">
        <title>Comparative genomic analysis of human fungal pathogens causing paracoccidioidomycosis.</title>
        <authorList>
            <person name="Desjardins C.A."/>
            <person name="Champion M.D."/>
            <person name="Holder J.W."/>
            <person name="Muszewska A."/>
            <person name="Goldberg J."/>
            <person name="Bailao A.M."/>
            <person name="Brigido M.M."/>
            <person name="Ferreira M.E."/>
            <person name="Garcia A.M."/>
            <person name="Grynberg M."/>
            <person name="Gujja S."/>
            <person name="Heiman D.I."/>
            <person name="Henn M.R."/>
            <person name="Kodira C.D."/>
            <person name="Leon-Narvaez H."/>
            <person name="Longo L.V."/>
            <person name="Ma L.J."/>
            <person name="Malavazi I."/>
            <person name="Matsuo A.L."/>
            <person name="Morais F.V."/>
            <person name="Pereira M."/>
            <person name="Rodriguez-Brito S."/>
            <person name="Sakthikumar S."/>
            <person name="Salem-Izacc S.M."/>
            <person name="Sykes S.M."/>
            <person name="Teixeira M.M."/>
            <person name="Vallejo M.C."/>
            <person name="Walter M.E."/>
            <person name="Yandava C."/>
            <person name="Young S."/>
            <person name="Zeng Q."/>
            <person name="Zucker J."/>
            <person name="Felipe M.S."/>
            <person name="Goldman G.H."/>
            <person name="Haas B.J."/>
            <person name="McEwen J.G."/>
            <person name="Nino-Vega G."/>
            <person name="Puccia R."/>
            <person name="San-Blas G."/>
            <person name="Soares C.M."/>
            <person name="Birren B.W."/>
            <person name="Cuomo C.A."/>
        </authorList>
    </citation>
    <scope>NUCLEOTIDE SEQUENCE [LARGE SCALE GENOMIC DNA]</scope>
    <source>
        <strain evidence="1 2">Pb18</strain>
    </source>
</reference>
<protein>
    <submittedName>
        <fullName evidence="1">Uncharacterized protein</fullName>
    </submittedName>
</protein>
<keyword evidence="2" id="KW-1185">Reference proteome</keyword>
<proteinExistence type="predicted"/>
<dbReference type="InParanoid" id="A0A0A0HUD8"/>